<evidence type="ECO:0000313" key="2">
    <source>
        <dbReference type="Proteomes" id="UP000887577"/>
    </source>
</evidence>
<dbReference type="Pfam" id="PF00668">
    <property type="entry name" value="Condensation"/>
    <property type="match status" value="2"/>
</dbReference>
<proteinExistence type="predicted"/>
<evidence type="ECO:0000313" key="3">
    <source>
        <dbReference type="WBParaSite" id="PSU_v2.g9183.t1"/>
    </source>
</evidence>
<dbReference type="SUPFAM" id="SSF52777">
    <property type="entry name" value="CoA-dependent acyltransferases"/>
    <property type="match status" value="2"/>
</dbReference>
<keyword evidence="2" id="KW-1185">Reference proteome</keyword>
<dbReference type="GO" id="GO:0031177">
    <property type="term" value="F:phosphopantetheine binding"/>
    <property type="evidence" value="ECO:0007669"/>
    <property type="project" value="TreeGrafter"/>
</dbReference>
<dbReference type="AlphaFoldDB" id="A0A914ZBR3"/>
<dbReference type="InterPro" id="IPR036736">
    <property type="entry name" value="ACP-like_sf"/>
</dbReference>
<dbReference type="Proteomes" id="UP000887577">
    <property type="component" value="Unplaced"/>
</dbReference>
<dbReference type="GO" id="GO:0043041">
    <property type="term" value="P:amino acid activation for nonribosomal peptide biosynthetic process"/>
    <property type="evidence" value="ECO:0007669"/>
    <property type="project" value="TreeGrafter"/>
</dbReference>
<accession>A0A914ZBR3</accession>
<dbReference type="Pfam" id="PF00550">
    <property type="entry name" value="PP-binding"/>
    <property type="match status" value="1"/>
</dbReference>
<dbReference type="PANTHER" id="PTHR45527:SF1">
    <property type="entry name" value="FATTY ACID SYNTHASE"/>
    <property type="match status" value="1"/>
</dbReference>
<dbReference type="GO" id="GO:0044550">
    <property type="term" value="P:secondary metabolite biosynthetic process"/>
    <property type="evidence" value="ECO:0007669"/>
    <property type="project" value="TreeGrafter"/>
</dbReference>
<dbReference type="Gene3D" id="3.30.559.10">
    <property type="entry name" value="Chloramphenicol acetyltransferase-like domain"/>
    <property type="match status" value="1"/>
</dbReference>
<evidence type="ECO:0000259" key="1">
    <source>
        <dbReference type="PROSITE" id="PS50075"/>
    </source>
</evidence>
<sequence>MHGFDDFLNKFQISETHFILAIFALQQFQFNSFQSGEPNIISIGIPIANRTSIYSSTIGYFVNPHAIPILLPSSNDSFHDFCAQIRDTVLEILSHSSVPFELVVRQLKPKREKNKSPIFQQMLIFEDLRNPKSFNHFKVEEIDSNEAKLDQTWRIKRIENDKLEIHVEFIKDLFKEETITKSIESFKMFTMKALEEKIVKIDDFFEDSISAPEELIENLWKEILEVDKIEKNANFFEEGGHSLLAARLTSLINNKLGIKASINLLFEYQTLKEYIEAIKMLQMNYNAQKQNIETRRKVFNETEFQPVNPLQIPLLELLRKATEANNVSLLKAYVNQIYIQCPNGVKSDEIKIVLEQLMQRHPVLKTKFGYKKNDNLTIFEYHQQINDLEYCKRFILPSSKFKLMNIFEDSVFRAFFDETKDILMLEISHLVSDGHSMNVLAKDLFALFTNQQHLLPSLTVNYQTFNDIFFDSAKQQTKEQLEFWSKMFHNNIYSQIETDLIEKDFDYSSGIISKTFVNANSTLAQAVKAYQCSPLTLILYSFAFRFREKLQDFNSSLKIAFCKDMRPSEEYYNCIGFFVNTLIIPIAKTDKIYDIEQKVKNSQKFSWITCWIILQKLMHRMKN</sequence>
<dbReference type="Gene3D" id="3.30.559.30">
    <property type="entry name" value="Nonribosomal peptide synthetase, condensation domain"/>
    <property type="match status" value="1"/>
</dbReference>
<dbReference type="InterPro" id="IPR001242">
    <property type="entry name" value="Condensation_dom"/>
</dbReference>
<dbReference type="InterPro" id="IPR009081">
    <property type="entry name" value="PP-bd_ACP"/>
</dbReference>
<name>A0A914ZBR3_9BILA</name>
<dbReference type="GO" id="GO:0005737">
    <property type="term" value="C:cytoplasm"/>
    <property type="evidence" value="ECO:0007669"/>
    <property type="project" value="TreeGrafter"/>
</dbReference>
<dbReference type="Gene3D" id="1.10.1200.10">
    <property type="entry name" value="ACP-like"/>
    <property type="match status" value="1"/>
</dbReference>
<protein>
    <submittedName>
        <fullName evidence="3">Carrier domain-containing protein</fullName>
    </submittedName>
</protein>
<dbReference type="GO" id="GO:0003824">
    <property type="term" value="F:catalytic activity"/>
    <property type="evidence" value="ECO:0007669"/>
    <property type="project" value="InterPro"/>
</dbReference>
<dbReference type="InterPro" id="IPR023213">
    <property type="entry name" value="CAT-like_dom_sf"/>
</dbReference>
<organism evidence="2 3">
    <name type="scientific">Panagrolaimus superbus</name>
    <dbReference type="NCBI Taxonomy" id="310955"/>
    <lineage>
        <taxon>Eukaryota</taxon>
        <taxon>Metazoa</taxon>
        <taxon>Ecdysozoa</taxon>
        <taxon>Nematoda</taxon>
        <taxon>Chromadorea</taxon>
        <taxon>Rhabditida</taxon>
        <taxon>Tylenchina</taxon>
        <taxon>Panagrolaimomorpha</taxon>
        <taxon>Panagrolaimoidea</taxon>
        <taxon>Panagrolaimidae</taxon>
        <taxon>Panagrolaimus</taxon>
    </lineage>
</organism>
<dbReference type="SUPFAM" id="SSF47336">
    <property type="entry name" value="ACP-like"/>
    <property type="match status" value="1"/>
</dbReference>
<dbReference type="WBParaSite" id="PSU_v2.g9183.t1">
    <property type="protein sequence ID" value="PSU_v2.g9183.t1"/>
    <property type="gene ID" value="PSU_v2.g9183"/>
</dbReference>
<dbReference type="PROSITE" id="PS50075">
    <property type="entry name" value="CARRIER"/>
    <property type="match status" value="1"/>
</dbReference>
<dbReference type="PANTHER" id="PTHR45527">
    <property type="entry name" value="NONRIBOSOMAL PEPTIDE SYNTHETASE"/>
    <property type="match status" value="1"/>
</dbReference>
<reference evidence="3" key="1">
    <citation type="submission" date="2022-11" db="UniProtKB">
        <authorList>
            <consortium name="WormBaseParasite"/>
        </authorList>
    </citation>
    <scope>IDENTIFICATION</scope>
</reference>
<feature type="domain" description="Carrier" evidence="1">
    <location>
        <begin position="207"/>
        <end position="282"/>
    </location>
</feature>